<dbReference type="RefSeq" id="WP_161086773.1">
    <property type="nucleotide sequence ID" value="NZ_WWCX01000092.1"/>
</dbReference>
<protein>
    <submittedName>
        <fullName evidence="1">Uncharacterized protein</fullName>
    </submittedName>
</protein>
<gene>
    <name evidence="1" type="ORF">GTP90_29060</name>
</gene>
<name>A0A845GVN2_9BURK</name>
<reference evidence="1" key="1">
    <citation type="submission" date="2019-12" db="EMBL/GenBank/DDBJ databases">
        <title>Novel species isolated from a subtropical stream in China.</title>
        <authorList>
            <person name="Lu H."/>
        </authorList>
    </citation>
    <scope>NUCLEOTIDE SEQUENCE [LARGE SCALE GENOMIC DNA]</scope>
    <source>
        <strain evidence="1">FT81W</strain>
    </source>
</reference>
<sequence>MYADQVLEFALRALERFGEHGDHFRPDWDINRMVVRGEVTGLRQSGLSFEAAVGAVADDLGVDDRTVSRFISHGKS</sequence>
<evidence type="ECO:0000313" key="1">
    <source>
        <dbReference type="EMBL" id="MYM97905.1"/>
    </source>
</evidence>
<organism evidence="1 2">
    <name type="scientific">Duganella vulcania</name>
    <dbReference type="NCBI Taxonomy" id="2692166"/>
    <lineage>
        <taxon>Bacteria</taxon>
        <taxon>Pseudomonadati</taxon>
        <taxon>Pseudomonadota</taxon>
        <taxon>Betaproteobacteria</taxon>
        <taxon>Burkholderiales</taxon>
        <taxon>Oxalobacteraceae</taxon>
        <taxon>Telluria group</taxon>
        <taxon>Duganella</taxon>
    </lineage>
</organism>
<comment type="caution">
    <text evidence="1">The sequence shown here is derived from an EMBL/GenBank/DDBJ whole genome shotgun (WGS) entry which is preliminary data.</text>
</comment>
<proteinExistence type="predicted"/>
<dbReference type="Proteomes" id="UP000447355">
    <property type="component" value="Unassembled WGS sequence"/>
</dbReference>
<dbReference type="EMBL" id="WWCX01000092">
    <property type="protein sequence ID" value="MYM97905.1"/>
    <property type="molecule type" value="Genomic_DNA"/>
</dbReference>
<dbReference type="AlphaFoldDB" id="A0A845GVN2"/>
<evidence type="ECO:0000313" key="2">
    <source>
        <dbReference type="Proteomes" id="UP000447355"/>
    </source>
</evidence>
<accession>A0A845GVN2</accession>